<sequence length="41" mass="4595">MILKHSGDAHNLESPATRLPKLRIPLLLASSEHGRCQQRYG</sequence>
<protein>
    <submittedName>
        <fullName evidence="1">Uncharacterized protein</fullName>
    </submittedName>
</protein>
<reference evidence="1" key="1">
    <citation type="submission" date="2020-02" db="EMBL/GenBank/DDBJ databases">
        <authorList>
            <person name="Meier V. D."/>
        </authorList>
    </citation>
    <scope>NUCLEOTIDE SEQUENCE</scope>
    <source>
        <strain evidence="1">AVDCRST_MAG93</strain>
    </source>
</reference>
<gene>
    <name evidence="1" type="ORF">AVDCRST_MAG93-944</name>
</gene>
<dbReference type="EMBL" id="CADCTR010000310">
    <property type="protein sequence ID" value="CAA9232509.1"/>
    <property type="molecule type" value="Genomic_DNA"/>
</dbReference>
<organism evidence="1">
    <name type="scientific">uncultured Chloroflexia bacterium</name>
    <dbReference type="NCBI Taxonomy" id="1672391"/>
    <lineage>
        <taxon>Bacteria</taxon>
        <taxon>Bacillati</taxon>
        <taxon>Chloroflexota</taxon>
        <taxon>Chloroflexia</taxon>
        <taxon>environmental samples</taxon>
    </lineage>
</organism>
<evidence type="ECO:0000313" key="1">
    <source>
        <dbReference type="EMBL" id="CAA9232509.1"/>
    </source>
</evidence>
<dbReference type="AlphaFoldDB" id="A0A6J4HTK9"/>
<accession>A0A6J4HTK9</accession>
<proteinExistence type="predicted"/>
<name>A0A6J4HTK9_9CHLR</name>